<comment type="caution">
    <text evidence="3">The sequence shown here is derived from an EMBL/GenBank/DDBJ whole genome shotgun (WGS) entry which is preliminary data.</text>
</comment>
<dbReference type="OrthoDB" id="10561921at2759"/>
<organism evidence="3 4">
    <name type="scientific">Kluyveromyces dobzhanskii CBS 2104</name>
    <dbReference type="NCBI Taxonomy" id="1427455"/>
    <lineage>
        <taxon>Eukaryota</taxon>
        <taxon>Fungi</taxon>
        <taxon>Dikarya</taxon>
        <taxon>Ascomycota</taxon>
        <taxon>Saccharomycotina</taxon>
        <taxon>Saccharomycetes</taxon>
        <taxon>Saccharomycetales</taxon>
        <taxon>Saccharomycetaceae</taxon>
        <taxon>Kluyveromyces</taxon>
    </lineage>
</organism>
<evidence type="ECO:0000256" key="2">
    <source>
        <dbReference type="SAM" id="Phobius"/>
    </source>
</evidence>
<keyword evidence="2" id="KW-0812">Transmembrane</keyword>
<feature type="region of interest" description="Disordered" evidence="1">
    <location>
        <begin position="1"/>
        <end position="22"/>
    </location>
</feature>
<feature type="compositionally biased region" description="Polar residues" evidence="1">
    <location>
        <begin position="1"/>
        <end position="10"/>
    </location>
</feature>
<name>A0A0A8L9P7_9SACH</name>
<reference evidence="3 4" key="1">
    <citation type="submission" date="2014-03" db="EMBL/GenBank/DDBJ databases">
        <title>The genome of Kluyveromyces dobzhanskii.</title>
        <authorList>
            <person name="Nystedt B."/>
            <person name="Astrom S."/>
        </authorList>
    </citation>
    <scope>NUCLEOTIDE SEQUENCE [LARGE SCALE GENOMIC DNA]</scope>
    <source>
        <strain evidence="3 4">CBS 2104</strain>
    </source>
</reference>
<feature type="transmembrane region" description="Helical" evidence="2">
    <location>
        <begin position="106"/>
        <end position="125"/>
    </location>
</feature>
<evidence type="ECO:0000256" key="1">
    <source>
        <dbReference type="SAM" id="MobiDB-lite"/>
    </source>
</evidence>
<protein>
    <submittedName>
        <fullName evidence="3">WGS project CCBQ000000000 data, contig 00011</fullName>
    </submittedName>
</protein>
<accession>A0A0A8L9P7</accession>
<dbReference type="EMBL" id="CCBQ010000042">
    <property type="protein sequence ID" value="CDO94972.1"/>
    <property type="molecule type" value="Genomic_DNA"/>
</dbReference>
<evidence type="ECO:0000313" key="4">
    <source>
        <dbReference type="Proteomes" id="UP000031516"/>
    </source>
</evidence>
<evidence type="ECO:0000313" key="3">
    <source>
        <dbReference type="EMBL" id="CDO94972.1"/>
    </source>
</evidence>
<gene>
    <name evidence="3" type="ORF">KLDO_g3222B</name>
</gene>
<feature type="compositionally biased region" description="Basic residues" evidence="1">
    <location>
        <begin position="51"/>
        <end position="73"/>
    </location>
</feature>
<dbReference type="Proteomes" id="UP000031516">
    <property type="component" value="Unassembled WGS sequence"/>
</dbReference>
<keyword evidence="2" id="KW-0472">Membrane</keyword>
<dbReference type="AlphaFoldDB" id="A0A0A8L9P7"/>
<feature type="region of interest" description="Disordered" evidence="1">
    <location>
        <begin position="42"/>
        <end position="81"/>
    </location>
</feature>
<keyword evidence="2" id="KW-1133">Transmembrane helix</keyword>
<keyword evidence="4" id="KW-1185">Reference proteome</keyword>
<proteinExistence type="predicted"/>
<sequence length="130" mass="15319">MDSVKNQSLINREESTLVDESNIIPDGTRRVIRFNQTELDEDNLKEDQLSRKKKQKKYKSRRGKRRSKHKHKHKEEYRVEKSPVYERTTFANKDSESNDKKTLNRFFPGLLFGTFVGSAVSNFILEGLKK</sequence>